<gene>
    <name evidence="3" type="primary">hspQ</name>
    <name evidence="3" type="ORF">EKM59_11715</name>
</gene>
<dbReference type="RefSeq" id="WP_126954509.1">
    <property type="nucleotide sequence ID" value="NZ_RZGR01000069.1"/>
</dbReference>
<dbReference type="EMBL" id="RZGR01000069">
    <property type="protein sequence ID" value="RUQ78591.1"/>
    <property type="molecule type" value="Genomic_DNA"/>
</dbReference>
<name>A0A433JG89_9GAMM</name>
<comment type="caution">
    <text evidence="3">The sequence shown here is derived from an EMBL/GenBank/DDBJ whole genome shotgun (WGS) entry which is preliminary data.</text>
</comment>
<organism evidence="3 4">
    <name type="scientific">Legionella septentrionalis</name>
    <dbReference type="NCBI Taxonomy" id="2498109"/>
    <lineage>
        <taxon>Bacteria</taxon>
        <taxon>Pseudomonadati</taxon>
        <taxon>Pseudomonadota</taxon>
        <taxon>Gammaproteobacteria</taxon>
        <taxon>Legionellales</taxon>
        <taxon>Legionellaceae</taxon>
        <taxon>Legionella</taxon>
    </lineage>
</organism>
<dbReference type="AlphaFoldDB" id="A0A433JG89"/>
<dbReference type="InterPro" id="IPR011722">
    <property type="entry name" value="Hemimethylated_DNA-bd_dom"/>
</dbReference>
<feature type="domain" description="Hemimethylated DNA-binding" evidence="2">
    <location>
        <begin position="4"/>
        <end position="100"/>
    </location>
</feature>
<protein>
    <recommendedName>
        <fullName evidence="1">Heat shock protein HspQ</fullName>
    </recommendedName>
</protein>
<dbReference type="Proteomes" id="UP000288012">
    <property type="component" value="Unassembled WGS sequence"/>
</dbReference>
<dbReference type="SUPFAM" id="SSF141255">
    <property type="entry name" value="YccV-like"/>
    <property type="match status" value="1"/>
</dbReference>
<proteinExistence type="predicted"/>
<keyword evidence="3" id="KW-0346">Stress response</keyword>
<evidence type="ECO:0000313" key="4">
    <source>
        <dbReference type="Proteomes" id="UP000288012"/>
    </source>
</evidence>
<dbReference type="GO" id="GO:0003677">
    <property type="term" value="F:DNA binding"/>
    <property type="evidence" value="ECO:0007669"/>
    <property type="project" value="UniProtKB-UniRule"/>
</dbReference>
<sequence>MKKIAKFNIGDVVIHKKQGYRAVIIDADPLFQASGQYNPQADKREFACKAPWYRLLVDESSLSTYVEEDLLLRDDSKQAVNNPNVSVYLITIKDGYYTSSYKPH</sequence>
<accession>A0A433JG89</accession>
<dbReference type="Pfam" id="PF08755">
    <property type="entry name" value="YccV-like"/>
    <property type="match status" value="1"/>
</dbReference>
<dbReference type="InterPro" id="IPR036623">
    <property type="entry name" value="Hemimethylated_DNA-bd_sf"/>
</dbReference>
<dbReference type="NCBIfam" id="TIGR02097">
    <property type="entry name" value="yccV"/>
    <property type="match status" value="1"/>
</dbReference>
<evidence type="ECO:0000256" key="1">
    <source>
        <dbReference type="NCBIfam" id="TIGR02097"/>
    </source>
</evidence>
<evidence type="ECO:0000313" key="3">
    <source>
        <dbReference type="EMBL" id="RUQ78591.1"/>
    </source>
</evidence>
<dbReference type="Gene3D" id="2.30.30.390">
    <property type="entry name" value="Hemimethylated DNA-binding domain"/>
    <property type="match status" value="1"/>
</dbReference>
<keyword evidence="4" id="KW-1185">Reference proteome</keyword>
<dbReference type="OrthoDB" id="9806050at2"/>
<evidence type="ECO:0000259" key="2">
    <source>
        <dbReference type="SMART" id="SM00992"/>
    </source>
</evidence>
<dbReference type="SMART" id="SM00992">
    <property type="entry name" value="YccV-like"/>
    <property type="match status" value="1"/>
</dbReference>
<reference evidence="3 4" key="1">
    <citation type="submission" date="2018-12" db="EMBL/GenBank/DDBJ databases">
        <title>Legionella sp,whole genome shotgun sequence.</title>
        <authorList>
            <person name="Wu H."/>
        </authorList>
    </citation>
    <scope>NUCLEOTIDE SEQUENCE [LARGE SCALE GENOMIC DNA]</scope>
    <source>
        <strain evidence="4">km714</strain>
    </source>
</reference>